<organism evidence="2 3">
    <name type="scientific">Sporosarcina psychrophila</name>
    <name type="common">Bacillus psychrophilus</name>
    <dbReference type="NCBI Taxonomy" id="1476"/>
    <lineage>
        <taxon>Bacteria</taxon>
        <taxon>Bacillati</taxon>
        <taxon>Bacillota</taxon>
        <taxon>Bacilli</taxon>
        <taxon>Bacillales</taxon>
        <taxon>Caryophanaceae</taxon>
        <taxon>Sporosarcina</taxon>
    </lineage>
</organism>
<sequence length="154" mass="17354">MINKIDIINPKLAKEVLSVQIASYKVEAELIDFYDIPPLRDSVSILQQCGENFYGCYLDGELSGVISIKAEENLIDIHRLMVHPKHFRKGIAKRLLDFIESVGEGNEKLIVSTGSKNAPAISFYEKNGFIITGETKVMEGLSITSFEKKITRYR</sequence>
<reference evidence="2 3" key="1">
    <citation type="submission" date="2024-06" db="EMBL/GenBank/DDBJ databases">
        <title>Sorghum-associated microbial communities from plants grown in Nebraska, USA.</title>
        <authorList>
            <person name="Schachtman D."/>
        </authorList>
    </citation>
    <scope>NUCLEOTIDE SEQUENCE [LARGE SCALE GENOMIC DNA]</scope>
    <source>
        <strain evidence="2 3">1288</strain>
    </source>
</reference>
<dbReference type="EMBL" id="JBEPME010000006">
    <property type="protein sequence ID" value="MET3658737.1"/>
    <property type="molecule type" value="Genomic_DNA"/>
</dbReference>
<proteinExistence type="predicted"/>
<dbReference type="Gene3D" id="3.40.630.30">
    <property type="match status" value="1"/>
</dbReference>
<protein>
    <submittedName>
        <fullName evidence="2">Ribosomal protein S18 acetylase RimI-like enzyme</fullName>
    </submittedName>
</protein>
<feature type="domain" description="N-acetyltransferase" evidence="1">
    <location>
        <begin position="3"/>
        <end position="153"/>
    </location>
</feature>
<dbReference type="SUPFAM" id="SSF55729">
    <property type="entry name" value="Acyl-CoA N-acyltransferases (Nat)"/>
    <property type="match status" value="1"/>
</dbReference>
<gene>
    <name evidence="2" type="ORF">ABIC55_003855</name>
</gene>
<dbReference type="Proteomes" id="UP001549104">
    <property type="component" value="Unassembled WGS sequence"/>
</dbReference>
<evidence type="ECO:0000259" key="1">
    <source>
        <dbReference type="PROSITE" id="PS51186"/>
    </source>
</evidence>
<comment type="caution">
    <text evidence="2">The sequence shown here is derived from an EMBL/GenBank/DDBJ whole genome shotgun (WGS) entry which is preliminary data.</text>
</comment>
<accession>A0ABV2KCE2</accession>
<dbReference type="Pfam" id="PF00583">
    <property type="entry name" value="Acetyltransf_1"/>
    <property type="match status" value="1"/>
</dbReference>
<keyword evidence="3" id="KW-1185">Reference proteome</keyword>
<dbReference type="PROSITE" id="PS51186">
    <property type="entry name" value="GNAT"/>
    <property type="match status" value="1"/>
</dbReference>
<dbReference type="InterPro" id="IPR000182">
    <property type="entry name" value="GNAT_dom"/>
</dbReference>
<dbReference type="CDD" id="cd04301">
    <property type="entry name" value="NAT_SF"/>
    <property type="match status" value="1"/>
</dbReference>
<dbReference type="InterPro" id="IPR016181">
    <property type="entry name" value="Acyl_CoA_acyltransferase"/>
</dbReference>
<dbReference type="RefSeq" id="WP_354314390.1">
    <property type="nucleotide sequence ID" value="NZ_JBEPME010000006.1"/>
</dbReference>
<name>A0ABV2KCE2_SPOPS</name>
<evidence type="ECO:0000313" key="3">
    <source>
        <dbReference type="Proteomes" id="UP001549104"/>
    </source>
</evidence>
<evidence type="ECO:0000313" key="2">
    <source>
        <dbReference type="EMBL" id="MET3658737.1"/>
    </source>
</evidence>